<dbReference type="GO" id="GO:0003676">
    <property type="term" value="F:nucleic acid binding"/>
    <property type="evidence" value="ECO:0007669"/>
    <property type="project" value="InterPro"/>
</dbReference>
<evidence type="ECO:0000313" key="2">
    <source>
        <dbReference type="Proteomes" id="UP000499080"/>
    </source>
</evidence>
<dbReference type="AlphaFoldDB" id="A0A4Y2BJK8"/>
<name>A0A4Y2BJK8_ARAVE</name>
<accession>A0A4Y2BJK8</accession>
<gene>
    <name evidence="1" type="ORF">AVEN_136925_1</name>
</gene>
<evidence type="ECO:0000313" key="1">
    <source>
        <dbReference type="EMBL" id="GBL91426.1"/>
    </source>
</evidence>
<proteinExistence type="predicted"/>
<sequence length="128" mass="14927">MRMGSHKKHDMKYFCCLRSDYGYGKMEFQGLSDSCEVVQSPETKRRDETATTRDYLKKELPHRWIGRAGLDDGPLLPWPPRSPDLTSCDFFLWGYVKNKVYIPPMPTTLQALQERITASVTDIDRNMY</sequence>
<dbReference type="PANTHER" id="PTHR47326:SF1">
    <property type="entry name" value="HTH PSQ-TYPE DOMAIN-CONTAINING PROTEIN"/>
    <property type="match status" value="1"/>
</dbReference>
<dbReference type="Proteomes" id="UP000499080">
    <property type="component" value="Unassembled WGS sequence"/>
</dbReference>
<dbReference type="PANTHER" id="PTHR47326">
    <property type="entry name" value="TRANSPOSABLE ELEMENT TC3 TRANSPOSASE-LIKE PROTEIN"/>
    <property type="match status" value="1"/>
</dbReference>
<reference evidence="1 2" key="1">
    <citation type="journal article" date="2019" name="Sci. Rep.">
        <title>Orb-weaving spider Araneus ventricosus genome elucidates the spidroin gene catalogue.</title>
        <authorList>
            <person name="Kono N."/>
            <person name="Nakamura H."/>
            <person name="Ohtoshi R."/>
            <person name="Moran D.A.P."/>
            <person name="Shinohara A."/>
            <person name="Yoshida Y."/>
            <person name="Fujiwara M."/>
            <person name="Mori M."/>
            <person name="Tomita M."/>
            <person name="Arakawa K."/>
        </authorList>
    </citation>
    <scope>NUCLEOTIDE SEQUENCE [LARGE SCALE GENOMIC DNA]</scope>
</reference>
<keyword evidence="2" id="KW-1185">Reference proteome</keyword>
<dbReference type="EMBL" id="BGPR01000079">
    <property type="protein sequence ID" value="GBL91426.1"/>
    <property type="molecule type" value="Genomic_DNA"/>
</dbReference>
<dbReference type="InterPro" id="IPR036397">
    <property type="entry name" value="RNaseH_sf"/>
</dbReference>
<organism evidence="1 2">
    <name type="scientific">Araneus ventricosus</name>
    <name type="common">Orbweaver spider</name>
    <name type="synonym">Epeira ventricosa</name>
    <dbReference type="NCBI Taxonomy" id="182803"/>
    <lineage>
        <taxon>Eukaryota</taxon>
        <taxon>Metazoa</taxon>
        <taxon>Ecdysozoa</taxon>
        <taxon>Arthropoda</taxon>
        <taxon>Chelicerata</taxon>
        <taxon>Arachnida</taxon>
        <taxon>Araneae</taxon>
        <taxon>Araneomorphae</taxon>
        <taxon>Entelegynae</taxon>
        <taxon>Araneoidea</taxon>
        <taxon>Araneidae</taxon>
        <taxon>Araneus</taxon>
    </lineage>
</organism>
<dbReference type="Gene3D" id="3.30.420.10">
    <property type="entry name" value="Ribonuclease H-like superfamily/Ribonuclease H"/>
    <property type="match status" value="1"/>
</dbReference>
<protein>
    <submittedName>
        <fullName evidence="1">Uncharacterized protein</fullName>
    </submittedName>
</protein>
<comment type="caution">
    <text evidence="1">The sequence shown here is derived from an EMBL/GenBank/DDBJ whole genome shotgun (WGS) entry which is preliminary data.</text>
</comment>